<dbReference type="RefSeq" id="WP_243361845.1">
    <property type="nucleotide sequence ID" value="NZ_JALGBH010000002.1"/>
</dbReference>
<comment type="caution">
    <text evidence="1">The sequence shown here is derived from an EMBL/GenBank/DDBJ whole genome shotgun (WGS) entry which is preliminary data.</text>
</comment>
<evidence type="ECO:0000313" key="1">
    <source>
        <dbReference type="EMBL" id="MCJ0742936.1"/>
    </source>
</evidence>
<dbReference type="InterPro" id="IPR021272">
    <property type="entry name" value="DUF2851"/>
</dbReference>
<reference evidence="1" key="1">
    <citation type="submission" date="2022-03" db="EMBL/GenBank/DDBJ databases">
        <authorList>
            <person name="Woo C.Y."/>
        </authorList>
    </citation>
    <scope>NUCLEOTIDE SEQUENCE</scope>
    <source>
        <strain evidence="1">CYS-01</strain>
    </source>
</reference>
<proteinExistence type="predicted"/>
<organism evidence="1 2">
    <name type="scientific">Pedobacter montanisoli</name>
    <dbReference type="NCBI Taxonomy" id="2923277"/>
    <lineage>
        <taxon>Bacteria</taxon>
        <taxon>Pseudomonadati</taxon>
        <taxon>Bacteroidota</taxon>
        <taxon>Sphingobacteriia</taxon>
        <taxon>Sphingobacteriales</taxon>
        <taxon>Sphingobacteriaceae</taxon>
        <taxon>Pedobacter</taxon>
    </lineage>
</organism>
<evidence type="ECO:0000313" key="2">
    <source>
        <dbReference type="Proteomes" id="UP001165460"/>
    </source>
</evidence>
<name>A0ABS9ZXA7_9SPHI</name>
<dbReference type="Pfam" id="PF11013">
    <property type="entry name" value="DUF2851"/>
    <property type="match status" value="1"/>
</dbReference>
<sequence>MKLSEDFLHFVWQFRLYATESLQTCCKQSLRILQCGTLNKNAGPDFLNAKLIIGETTWAGNIEIHIKSSDWYEHKHYLDKAYDNVILHVVYFDDQPVKRTDGTLIPTLELHQLIEPGLLLRYEALLGNMSDFPCQPQIGKIDSYVIEGFLSRTLVERLIAKSEEVFHKLQNLKGNWDETFYQFLAKNFGFKVNAIPMEMLAQSLPQQIFAKHKNQPFQIEALLFGQAGFLQQSFKDEYPNALKKEYDYLRQKYQLNPIEPSVWKFMRMRPQNFPTLRLAQFAALVIKSNHLFSKVLAAKNHRELIELFENLPVNPFWSTHYHFNKETQKAELQLGRESIHILLINTVSVFLFAYSRAMQLQNYQTRALKLLENISAEKNAVIKLYANAKVNVKNAYHSQAILQLKKNYCNEKKCLNCGIGIKILKH</sequence>
<keyword evidence="2" id="KW-1185">Reference proteome</keyword>
<dbReference type="Proteomes" id="UP001165460">
    <property type="component" value="Unassembled WGS sequence"/>
</dbReference>
<protein>
    <submittedName>
        <fullName evidence="1">DUF2851 family protein</fullName>
    </submittedName>
</protein>
<dbReference type="EMBL" id="JALGBH010000002">
    <property type="protein sequence ID" value="MCJ0742936.1"/>
    <property type="molecule type" value="Genomic_DNA"/>
</dbReference>
<gene>
    <name evidence="1" type="ORF">MMF97_09460</name>
</gene>
<accession>A0ABS9ZXA7</accession>